<evidence type="ECO:0000259" key="9">
    <source>
        <dbReference type="Pfam" id="PF02803"/>
    </source>
</evidence>
<dbReference type="PANTHER" id="PTHR18919:SF107">
    <property type="entry name" value="ACETYL-COA ACETYLTRANSFERASE, CYTOSOLIC"/>
    <property type="match status" value="1"/>
</dbReference>
<keyword evidence="7" id="KW-0812">Transmembrane</keyword>
<keyword evidence="7" id="KW-0472">Membrane</keyword>
<dbReference type="Proteomes" id="UP000199662">
    <property type="component" value="Unassembled WGS sequence"/>
</dbReference>
<sequence length="380" mass="41176">MENVYILGGMRSHIGLKNGIFKNVQPEDLAADLLKELIKKYQLDTIDQIIGGNAVGTGGNITRLMALKAGISEEVPAFTIDMQCSSACMSIDVAFAKIQSGQCDLIIAGGMESSSLQPLRSYVKNDSRYSDGHAQYMVAQFSPNENSDLAMLEGAQRVIQKEKITKAELDFWSLESHAHAKAAKNQNQLADVILPLYGSTKDEGIREHMSQKLLDRLPLLLGENTLITAGNSCLINDGAAFIVLASEKFLKKKGRAPLAQIMHTCSIGTNPLYSPLSAMKAVDKLLTSAHLKYNDIANFEFNEAFAVIDVLFERVYPKLVDRYNILGGALAYGHPYGASGGIIMLHLLKALEYTKGLYGVCSIAGAGGLGSAILIKRMKA</sequence>
<comment type="similarity">
    <text evidence="1 6">Belongs to the thiolase-like superfamily. Thiolase family.</text>
</comment>
<dbReference type="InterPro" id="IPR020617">
    <property type="entry name" value="Thiolase_C"/>
</dbReference>
<dbReference type="EC" id="2.3.1.9" evidence="2"/>
<name>A0A1H6ZC18_9FIRM</name>
<dbReference type="SUPFAM" id="SSF53901">
    <property type="entry name" value="Thiolase-like"/>
    <property type="match status" value="2"/>
</dbReference>
<protein>
    <recommendedName>
        <fullName evidence="2">acetyl-CoA C-acetyltransferase</fullName>
        <ecNumber evidence="2">2.3.1.9</ecNumber>
    </recommendedName>
    <alternativeName>
        <fullName evidence="5">Acetoacetyl-CoA thiolase</fullName>
    </alternativeName>
</protein>
<keyword evidence="4 6" id="KW-0012">Acyltransferase</keyword>
<evidence type="ECO:0000256" key="1">
    <source>
        <dbReference type="ARBA" id="ARBA00010982"/>
    </source>
</evidence>
<dbReference type="Gene3D" id="3.40.47.10">
    <property type="match status" value="1"/>
</dbReference>
<dbReference type="InterPro" id="IPR020613">
    <property type="entry name" value="Thiolase_CS"/>
</dbReference>
<feature type="transmembrane region" description="Helical" evidence="7">
    <location>
        <begin position="356"/>
        <end position="375"/>
    </location>
</feature>
<dbReference type="NCBIfam" id="TIGR01930">
    <property type="entry name" value="AcCoA-C-Actrans"/>
    <property type="match status" value="1"/>
</dbReference>
<dbReference type="InterPro" id="IPR002155">
    <property type="entry name" value="Thiolase"/>
</dbReference>
<evidence type="ECO:0000313" key="11">
    <source>
        <dbReference type="Proteomes" id="UP000199662"/>
    </source>
</evidence>
<keyword evidence="3 6" id="KW-0808">Transferase</keyword>
<evidence type="ECO:0000313" key="10">
    <source>
        <dbReference type="EMBL" id="SEJ50961.1"/>
    </source>
</evidence>
<gene>
    <name evidence="10" type="ORF">SAMN05660742_10950</name>
</gene>
<accession>A0A1H6ZC18</accession>
<feature type="domain" description="Thiolase C-terminal" evidence="9">
    <location>
        <begin position="257"/>
        <end position="376"/>
    </location>
</feature>
<proteinExistence type="inferred from homology"/>
<keyword evidence="11" id="KW-1185">Reference proteome</keyword>
<evidence type="ECO:0000256" key="2">
    <source>
        <dbReference type="ARBA" id="ARBA00012705"/>
    </source>
</evidence>
<dbReference type="CDD" id="cd00751">
    <property type="entry name" value="thiolase"/>
    <property type="match status" value="1"/>
</dbReference>
<evidence type="ECO:0000256" key="4">
    <source>
        <dbReference type="ARBA" id="ARBA00023315"/>
    </source>
</evidence>
<evidence type="ECO:0000256" key="6">
    <source>
        <dbReference type="RuleBase" id="RU003557"/>
    </source>
</evidence>
<dbReference type="RefSeq" id="WP_091831408.1">
    <property type="nucleotide sequence ID" value="NZ_FNZK01000009.1"/>
</dbReference>
<dbReference type="Pfam" id="PF02803">
    <property type="entry name" value="Thiolase_C"/>
    <property type="match status" value="1"/>
</dbReference>
<evidence type="ECO:0000256" key="3">
    <source>
        <dbReference type="ARBA" id="ARBA00022679"/>
    </source>
</evidence>
<evidence type="ECO:0000256" key="5">
    <source>
        <dbReference type="ARBA" id="ARBA00030755"/>
    </source>
</evidence>
<dbReference type="PROSITE" id="PS00737">
    <property type="entry name" value="THIOLASE_2"/>
    <property type="match status" value="1"/>
</dbReference>
<feature type="domain" description="Thiolase N-terminal" evidence="8">
    <location>
        <begin position="4"/>
        <end position="247"/>
    </location>
</feature>
<dbReference type="InterPro" id="IPR016039">
    <property type="entry name" value="Thiolase-like"/>
</dbReference>
<dbReference type="InterPro" id="IPR020616">
    <property type="entry name" value="Thiolase_N"/>
</dbReference>
<dbReference type="Pfam" id="PF00108">
    <property type="entry name" value="Thiolase_N"/>
    <property type="match status" value="1"/>
</dbReference>
<dbReference type="GO" id="GO:0003985">
    <property type="term" value="F:acetyl-CoA C-acetyltransferase activity"/>
    <property type="evidence" value="ECO:0007669"/>
    <property type="project" value="UniProtKB-EC"/>
</dbReference>
<keyword evidence="7" id="KW-1133">Transmembrane helix</keyword>
<dbReference type="AlphaFoldDB" id="A0A1H6ZC18"/>
<dbReference type="PIRSF" id="PIRSF000429">
    <property type="entry name" value="Ac-CoA_Ac_transf"/>
    <property type="match status" value="1"/>
</dbReference>
<dbReference type="EMBL" id="FNZK01000009">
    <property type="protein sequence ID" value="SEJ50961.1"/>
    <property type="molecule type" value="Genomic_DNA"/>
</dbReference>
<dbReference type="PANTHER" id="PTHR18919">
    <property type="entry name" value="ACETYL-COA C-ACYLTRANSFERASE"/>
    <property type="match status" value="1"/>
</dbReference>
<dbReference type="STRING" id="84035.SAMN05660742_10950"/>
<evidence type="ECO:0000259" key="8">
    <source>
        <dbReference type="Pfam" id="PF00108"/>
    </source>
</evidence>
<evidence type="ECO:0000256" key="7">
    <source>
        <dbReference type="SAM" id="Phobius"/>
    </source>
</evidence>
<reference evidence="10 11" key="1">
    <citation type="submission" date="2016-10" db="EMBL/GenBank/DDBJ databases">
        <authorList>
            <person name="de Groot N.N."/>
        </authorList>
    </citation>
    <scope>NUCLEOTIDE SEQUENCE [LARGE SCALE GENOMIC DNA]</scope>
    <source>
        <strain evidence="10 11">DSM 2179</strain>
    </source>
</reference>
<organism evidence="10 11">
    <name type="scientific">Propionispira arboris</name>
    <dbReference type="NCBI Taxonomy" id="84035"/>
    <lineage>
        <taxon>Bacteria</taxon>
        <taxon>Bacillati</taxon>
        <taxon>Bacillota</taxon>
        <taxon>Negativicutes</taxon>
        <taxon>Selenomonadales</taxon>
        <taxon>Selenomonadaceae</taxon>
        <taxon>Propionispira</taxon>
    </lineage>
</organism>